<accession>A0A1A5J619</accession>
<dbReference type="EMBL" id="LZTJ01000012">
    <property type="protein sequence ID" value="OBP76846.1"/>
    <property type="molecule type" value="Genomic_DNA"/>
</dbReference>
<proteinExistence type="predicted"/>
<dbReference type="OrthoDB" id="1684864at2"/>
<evidence type="ECO:0000313" key="2">
    <source>
        <dbReference type="Proteomes" id="UP000093748"/>
    </source>
</evidence>
<name>A0A1A5J619_RHILI</name>
<organism evidence="1 2">
    <name type="scientific">Rhizobium loti</name>
    <name type="common">Mesorhizobium loti</name>
    <dbReference type="NCBI Taxonomy" id="381"/>
    <lineage>
        <taxon>Bacteria</taxon>
        <taxon>Pseudomonadati</taxon>
        <taxon>Pseudomonadota</taxon>
        <taxon>Alphaproteobacteria</taxon>
        <taxon>Hyphomicrobiales</taxon>
        <taxon>Phyllobacteriaceae</taxon>
        <taxon>Mesorhizobium</taxon>
    </lineage>
</organism>
<dbReference type="RefSeq" id="WP_032929673.1">
    <property type="nucleotide sequence ID" value="NZ_LZTH01000045.1"/>
</dbReference>
<dbReference type="GeneID" id="66684812"/>
<gene>
    <name evidence="1" type="ORF">BAE39_12255</name>
</gene>
<sequence>MTAFTALEIAALHSIFSETPKLTSALERQLTLATVTKRQNSGVGFFTSIAVADDVPLVSNSSRVLGNETQAHVAGLELGFGFVLFLEDGKLDLLEGFNWGSESTASLDLAAVTFEVYKRRLIGT</sequence>
<dbReference type="Proteomes" id="UP000093748">
    <property type="component" value="Unassembled WGS sequence"/>
</dbReference>
<evidence type="ECO:0000313" key="1">
    <source>
        <dbReference type="EMBL" id="OBP76846.1"/>
    </source>
</evidence>
<reference evidence="2" key="1">
    <citation type="submission" date="2016-06" db="EMBL/GenBank/DDBJ databases">
        <title>NZP2037 Pacbio-Illumina hybrid assembly.</title>
        <authorList>
            <person name="Ramsay J.P."/>
        </authorList>
    </citation>
    <scope>NUCLEOTIDE SEQUENCE [LARGE SCALE GENOMIC DNA]</scope>
    <source>
        <strain evidence="2">R7ANS::ICEMlSym2042</strain>
    </source>
</reference>
<comment type="caution">
    <text evidence="1">The sequence shown here is derived from an EMBL/GenBank/DDBJ whole genome shotgun (WGS) entry which is preliminary data.</text>
</comment>
<dbReference type="AlphaFoldDB" id="A0A1A5J619"/>
<protein>
    <submittedName>
        <fullName evidence="1">Uncharacterized protein</fullName>
    </submittedName>
</protein>